<comment type="caution">
    <text evidence="1">The sequence shown here is derived from an EMBL/GenBank/DDBJ whole genome shotgun (WGS) entry which is preliminary data.</text>
</comment>
<gene>
    <name evidence="1" type="ORF">OJ962_33300</name>
</gene>
<keyword evidence="2" id="KW-1185">Reference proteome</keyword>
<reference evidence="1" key="1">
    <citation type="submission" date="2022-10" db="EMBL/GenBank/DDBJ databases">
        <title>The WGS of Solirubrobacter sp. CPCC 204708.</title>
        <authorList>
            <person name="Jiang Z."/>
        </authorList>
    </citation>
    <scope>NUCLEOTIDE SEQUENCE</scope>
    <source>
        <strain evidence="1">CPCC 204708</strain>
    </source>
</reference>
<dbReference type="Proteomes" id="UP001147700">
    <property type="component" value="Unassembled WGS sequence"/>
</dbReference>
<accession>A0ABT4RV00</accession>
<proteinExistence type="predicted"/>
<dbReference type="EMBL" id="JAPCID010000088">
    <property type="protein sequence ID" value="MDA0142409.1"/>
    <property type="molecule type" value="Genomic_DNA"/>
</dbReference>
<organism evidence="1 2">
    <name type="scientific">Solirubrobacter deserti</name>
    <dbReference type="NCBI Taxonomy" id="2282478"/>
    <lineage>
        <taxon>Bacteria</taxon>
        <taxon>Bacillati</taxon>
        <taxon>Actinomycetota</taxon>
        <taxon>Thermoleophilia</taxon>
        <taxon>Solirubrobacterales</taxon>
        <taxon>Solirubrobacteraceae</taxon>
        <taxon>Solirubrobacter</taxon>
    </lineage>
</organism>
<evidence type="ECO:0000313" key="1">
    <source>
        <dbReference type="EMBL" id="MDA0142409.1"/>
    </source>
</evidence>
<protein>
    <submittedName>
        <fullName evidence="1">Uncharacterized protein</fullName>
    </submittedName>
</protein>
<dbReference type="RefSeq" id="WP_202956517.1">
    <property type="nucleotide sequence ID" value="NZ_JAPCID010000088.1"/>
</dbReference>
<evidence type="ECO:0000313" key="2">
    <source>
        <dbReference type="Proteomes" id="UP001147700"/>
    </source>
</evidence>
<sequence length="401" mass="43674">MPSHGTAAFARADLEDARRGRPAFSLAPHAAAHGLQWLDRQAAAGFAAAIPSFPEYRFNIARGVLPGGRHGVVFHQLLEVPVTKWPNISGKLHGTKVKLGGGRWWLPNRTDIPFIGAFLDLPTDDRPPAAFDSHAVWIPTTTVAINVPETALPYFLTRIDRRDKHAPFDFPHRQALANGWRLRAHGPVPDPRIDAVLARHADDPYFAVHVLRGTVIVRRNGFLADPDALARDACAIADALALAAPPAPRPFADPLPAPHSHHPEVTPGWSDGYARLAHRLGLQLEDADDYQRAFPTLGVPGRAVAVMRGELAPGVHGRLVYSAEHNLRVAERARGAVLLPASGPPTPPGGERLPDRHLVYEQRDGVAVLWSLRTAGFYREEQEDLIARAVLVARERGVVAA</sequence>
<name>A0ABT4RV00_9ACTN</name>